<dbReference type="InterPro" id="IPR016170">
    <property type="entry name" value="Cytok_DH_C_sf"/>
</dbReference>
<dbReference type="Gene3D" id="3.40.462.10">
    <property type="entry name" value="FAD-linked oxidases, C-terminal domain"/>
    <property type="match status" value="1"/>
</dbReference>
<gene>
    <name evidence="4" type="ORF">N7494_009001</name>
</gene>
<organism evidence="4 5">
    <name type="scientific">Penicillium frequentans</name>
    <dbReference type="NCBI Taxonomy" id="3151616"/>
    <lineage>
        <taxon>Eukaryota</taxon>
        <taxon>Fungi</taxon>
        <taxon>Dikarya</taxon>
        <taxon>Ascomycota</taxon>
        <taxon>Pezizomycotina</taxon>
        <taxon>Eurotiomycetes</taxon>
        <taxon>Eurotiomycetidae</taxon>
        <taxon>Eurotiales</taxon>
        <taxon>Aspergillaceae</taxon>
        <taxon>Penicillium</taxon>
    </lineage>
</organism>
<protein>
    <submittedName>
        <fullName evidence="4">Uncharacterized protein</fullName>
    </submittedName>
</protein>
<dbReference type="EMBL" id="JAQIZZ010000007">
    <property type="protein sequence ID" value="KAJ5532449.1"/>
    <property type="molecule type" value="Genomic_DNA"/>
</dbReference>
<evidence type="ECO:0000256" key="1">
    <source>
        <dbReference type="ARBA" id="ARBA00022630"/>
    </source>
</evidence>
<dbReference type="Proteomes" id="UP001220324">
    <property type="component" value="Unassembled WGS sequence"/>
</dbReference>
<comment type="caution">
    <text evidence="4">The sequence shown here is derived from an EMBL/GenBank/DDBJ whole genome shotgun (WGS) entry which is preliminary data.</text>
</comment>
<dbReference type="AlphaFoldDB" id="A0AAD6CP92"/>
<keyword evidence="5" id="KW-1185">Reference proteome</keyword>
<evidence type="ECO:0000313" key="4">
    <source>
        <dbReference type="EMBL" id="KAJ5532449.1"/>
    </source>
</evidence>
<sequence length="180" mass="20474">MRLLEGLKMWERSRGRKISFPGLRQRQSSKSDGDSREMGTPVDEGKDWKAKPEIGPAPHKKSSRFFEGLPKHYTSILLVPNGAHLFFSPIAPAQGKDAMEQYAVTKKRCHDVGLDFIGTFTVGMREMHHIIYIVFNKKDAAQKIKAHWLIKTLVDECAAKGWGEYRTHLAVMDQIMGTYN</sequence>
<evidence type="ECO:0000313" key="5">
    <source>
        <dbReference type="Proteomes" id="UP001220324"/>
    </source>
</evidence>
<reference evidence="4 5" key="1">
    <citation type="journal article" date="2023" name="IMA Fungus">
        <title>Comparative genomic study of the Penicillium genus elucidates a diverse pangenome and 15 lateral gene transfer events.</title>
        <authorList>
            <person name="Petersen C."/>
            <person name="Sorensen T."/>
            <person name="Nielsen M.R."/>
            <person name="Sondergaard T.E."/>
            <person name="Sorensen J.L."/>
            <person name="Fitzpatrick D.A."/>
            <person name="Frisvad J.C."/>
            <person name="Nielsen K.L."/>
        </authorList>
    </citation>
    <scope>NUCLEOTIDE SEQUENCE [LARGE SCALE GENOMIC DNA]</scope>
    <source>
        <strain evidence="4 5">IBT 35679</strain>
    </source>
</reference>
<accession>A0AAD6CP92</accession>
<dbReference type="GO" id="GO:0050660">
    <property type="term" value="F:flavin adenine dinucleotide binding"/>
    <property type="evidence" value="ECO:0007669"/>
    <property type="project" value="InterPro"/>
</dbReference>
<feature type="compositionally biased region" description="Basic and acidic residues" evidence="3">
    <location>
        <begin position="29"/>
        <end position="52"/>
    </location>
</feature>
<keyword evidence="2" id="KW-0274">FAD</keyword>
<evidence type="ECO:0000256" key="3">
    <source>
        <dbReference type="SAM" id="MobiDB-lite"/>
    </source>
</evidence>
<dbReference type="GO" id="GO:0003824">
    <property type="term" value="F:catalytic activity"/>
    <property type="evidence" value="ECO:0007669"/>
    <property type="project" value="InterPro"/>
</dbReference>
<keyword evidence="1" id="KW-0285">Flavoprotein</keyword>
<dbReference type="InterPro" id="IPR016164">
    <property type="entry name" value="FAD-linked_Oxase-like_C"/>
</dbReference>
<proteinExistence type="predicted"/>
<name>A0AAD6CP92_9EURO</name>
<evidence type="ECO:0000256" key="2">
    <source>
        <dbReference type="ARBA" id="ARBA00022827"/>
    </source>
</evidence>
<dbReference type="SUPFAM" id="SSF55103">
    <property type="entry name" value="FAD-linked oxidases, C-terminal domain"/>
    <property type="match status" value="1"/>
</dbReference>
<feature type="region of interest" description="Disordered" evidence="3">
    <location>
        <begin position="18"/>
        <end position="56"/>
    </location>
</feature>